<reference evidence="3 4" key="1">
    <citation type="submission" date="2018-06" db="EMBL/GenBank/DDBJ databases">
        <title>Genomic Encyclopedia of Archaeal and Bacterial Type Strains, Phase II (KMG-II): from individual species to whole genera.</title>
        <authorList>
            <person name="Goeker M."/>
        </authorList>
    </citation>
    <scope>NUCLEOTIDE SEQUENCE [LARGE SCALE GENOMIC DNA]</scope>
    <source>
        <strain evidence="3 4">DSM 13087</strain>
    </source>
</reference>
<name>A0A2W7QEB6_9RHOB</name>
<gene>
    <name evidence="3" type="ORF">LY56_03342</name>
</gene>
<dbReference type="RefSeq" id="WP_111361438.1">
    <property type="nucleotide sequence ID" value="NZ_QKZQ01000026.1"/>
</dbReference>
<organism evidence="3 4">
    <name type="scientific">Roseinatronobacter thiooxidans</name>
    <dbReference type="NCBI Taxonomy" id="121821"/>
    <lineage>
        <taxon>Bacteria</taxon>
        <taxon>Pseudomonadati</taxon>
        <taxon>Pseudomonadota</taxon>
        <taxon>Alphaproteobacteria</taxon>
        <taxon>Rhodobacterales</taxon>
        <taxon>Paracoccaceae</taxon>
        <taxon>Roseinatronobacter</taxon>
    </lineage>
</organism>
<feature type="domain" description="Plasmid replication protein C N-terminal" evidence="2">
    <location>
        <begin position="30"/>
        <end position="183"/>
    </location>
</feature>
<accession>A0A2W7QEB6</accession>
<dbReference type="InterPro" id="IPR005090">
    <property type="entry name" value="RepC_N"/>
</dbReference>
<dbReference type="EMBL" id="QKZQ01000026">
    <property type="protein sequence ID" value="PZX36935.1"/>
    <property type="molecule type" value="Genomic_DNA"/>
</dbReference>
<evidence type="ECO:0000259" key="2">
    <source>
        <dbReference type="Pfam" id="PF03428"/>
    </source>
</evidence>
<keyword evidence="4" id="KW-1185">Reference proteome</keyword>
<comment type="caution">
    <text evidence="3">The sequence shown here is derived from an EMBL/GenBank/DDBJ whole genome shotgun (WGS) entry which is preliminary data.</text>
</comment>
<evidence type="ECO:0000256" key="1">
    <source>
        <dbReference type="SAM" id="Coils"/>
    </source>
</evidence>
<evidence type="ECO:0000313" key="4">
    <source>
        <dbReference type="Proteomes" id="UP000249364"/>
    </source>
</evidence>
<dbReference type="Proteomes" id="UP000249364">
    <property type="component" value="Unassembled WGS sequence"/>
</dbReference>
<evidence type="ECO:0000313" key="3">
    <source>
        <dbReference type="EMBL" id="PZX36935.1"/>
    </source>
</evidence>
<dbReference type="OrthoDB" id="7488837at2"/>
<protein>
    <submittedName>
        <fullName evidence="3">Replication initiation protein RepC</fullName>
    </submittedName>
</protein>
<dbReference type="AlphaFoldDB" id="A0A2W7QEB6"/>
<proteinExistence type="predicted"/>
<feature type="coiled-coil region" evidence="1">
    <location>
        <begin position="149"/>
        <end position="180"/>
    </location>
</feature>
<sequence>MRHENPATLYRVATGVMPCDQKDTSGFAPTMRGEIMPTLRVVRRQLGLSTGNLLVLGALLSHLPCRDPKTGAERPITPDMMLVVFAGNRALCDRANGMDERVLRRHIGRLTEAGLVVRRSSASGKRFPLKRKGTIVDAFGIDLSPLLQRMEELREMAKQETELREEIRNLRARALAIRANLATQAVCLEERERLEDIRRVLRRTGLTPQDLGKVIAELQAASDAAVGLADTDQFSAATEANNYPKNPDLPNQHRKPVMHQMTPKMSASDGQNVRLEESLNIEDKKKKNPDPEEAWERCEELRSFYPDIDPTPEGVVKVIYDFGRMLNVNERTLIKACHSIGVGTMLRAMDHIAKNAARIARPERYLDRMIRDVETGVSIGWA</sequence>
<keyword evidence="1" id="KW-0175">Coiled coil</keyword>
<dbReference type="Pfam" id="PF03428">
    <property type="entry name" value="RP-C"/>
    <property type="match status" value="1"/>
</dbReference>